<sequence>MPAMERERLVAHFEMTNRWLTQEVTGLTPAQLAFKAAPDKWSILDVVEHLTIAEPQYWQWVQDCLKQPAGAFVRPKHPDEETLWYGIDRTERNKTAAARESKGELKDGKKGLDQFLKLRAEMLSTAKSTQEDLRGREIQKSGTDLYQWFLMISVHSQRHILQIQEIKASAGYPR</sequence>
<dbReference type="KEGG" id="pfer:IRI77_11185"/>
<keyword evidence="3" id="KW-1185">Reference proteome</keyword>
<proteinExistence type="predicted"/>
<gene>
    <name evidence="2" type="ORF">IRI77_11185</name>
</gene>
<evidence type="ECO:0000313" key="2">
    <source>
        <dbReference type="EMBL" id="QOY90484.1"/>
    </source>
</evidence>
<name>A0A7S7NVE1_PALFE</name>
<evidence type="ECO:0000259" key="1">
    <source>
        <dbReference type="Pfam" id="PF12867"/>
    </source>
</evidence>
<organism evidence="2 3">
    <name type="scientific">Paludibaculum fermentans</name>
    <dbReference type="NCBI Taxonomy" id="1473598"/>
    <lineage>
        <taxon>Bacteria</taxon>
        <taxon>Pseudomonadati</taxon>
        <taxon>Acidobacteriota</taxon>
        <taxon>Terriglobia</taxon>
        <taxon>Bryobacterales</taxon>
        <taxon>Bryobacteraceae</taxon>
        <taxon>Paludibaculum</taxon>
    </lineage>
</organism>
<dbReference type="AlphaFoldDB" id="A0A7S7NVE1"/>
<dbReference type="InterPro" id="IPR034660">
    <property type="entry name" value="DinB/YfiT-like"/>
</dbReference>
<feature type="domain" description="DinB-like" evidence="1">
    <location>
        <begin position="14"/>
        <end position="163"/>
    </location>
</feature>
<dbReference type="Proteomes" id="UP000593892">
    <property type="component" value="Chromosome"/>
</dbReference>
<dbReference type="RefSeq" id="WP_194452147.1">
    <property type="nucleotide sequence ID" value="NZ_CP063849.1"/>
</dbReference>
<evidence type="ECO:0000313" key="3">
    <source>
        <dbReference type="Proteomes" id="UP000593892"/>
    </source>
</evidence>
<dbReference type="InterPro" id="IPR024775">
    <property type="entry name" value="DinB-like"/>
</dbReference>
<dbReference type="SUPFAM" id="SSF109854">
    <property type="entry name" value="DinB/YfiT-like putative metalloenzymes"/>
    <property type="match status" value="1"/>
</dbReference>
<dbReference type="EMBL" id="CP063849">
    <property type="protein sequence ID" value="QOY90484.1"/>
    <property type="molecule type" value="Genomic_DNA"/>
</dbReference>
<dbReference type="Pfam" id="PF12867">
    <property type="entry name" value="DinB_2"/>
    <property type="match status" value="1"/>
</dbReference>
<reference evidence="2 3" key="1">
    <citation type="submission" date="2020-10" db="EMBL/GenBank/DDBJ databases">
        <title>Complete genome sequence of Paludibaculum fermentans P105T, a facultatively anaerobic acidobacterium capable of dissimilatory Fe(III) reduction.</title>
        <authorList>
            <person name="Dedysh S.N."/>
            <person name="Beletsky A.V."/>
            <person name="Kulichevskaya I.S."/>
            <person name="Mardanov A.V."/>
            <person name="Ravin N.V."/>
        </authorList>
    </citation>
    <scope>NUCLEOTIDE SEQUENCE [LARGE SCALE GENOMIC DNA]</scope>
    <source>
        <strain evidence="2 3">P105</strain>
    </source>
</reference>
<protein>
    <submittedName>
        <fullName evidence="2">DinB family protein</fullName>
    </submittedName>
</protein>
<dbReference type="Gene3D" id="1.20.120.450">
    <property type="entry name" value="dinb family like domain"/>
    <property type="match status" value="1"/>
</dbReference>
<accession>A0A7S7NVE1</accession>